<dbReference type="EMBL" id="JBHRYJ010000001">
    <property type="protein sequence ID" value="MFC3674708.1"/>
    <property type="molecule type" value="Genomic_DNA"/>
</dbReference>
<reference evidence="3" key="1">
    <citation type="journal article" date="2019" name="Int. J. Syst. Evol. Microbiol.">
        <title>The Global Catalogue of Microorganisms (GCM) 10K type strain sequencing project: providing services to taxonomists for standard genome sequencing and annotation.</title>
        <authorList>
            <consortium name="The Broad Institute Genomics Platform"/>
            <consortium name="The Broad Institute Genome Sequencing Center for Infectious Disease"/>
            <person name="Wu L."/>
            <person name="Ma J."/>
        </authorList>
    </citation>
    <scope>NUCLEOTIDE SEQUENCE [LARGE SCALE GENOMIC DNA]</scope>
    <source>
        <strain evidence="3">KCTC 42182</strain>
    </source>
</reference>
<evidence type="ECO:0008006" key="4">
    <source>
        <dbReference type="Google" id="ProtNLM"/>
    </source>
</evidence>
<organism evidence="2 3">
    <name type="scientific">Ferrovibrio xuzhouensis</name>
    <dbReference type="NCBI Taxonomy" id="1576914"/>
    <lineage>
        <taxon>Bacteria</taxon>
        <taxon>Pseudomonadati</taxon>
        <taxon>Pseudomonadota</taxon>
        <taxon>Alphaproteobacteria</taxon>
        <taxon>Rhodospirillales</taxon>
        <taxon>Rhodospirillaceae</taxon>
        <taxon>Ferrovibrio</taxon>
    </lineage>
</organism>
<keyword evidence="3" id="KW-1185">Reference proteome</keyword>
<protein>
    <recommendedName>
        <fullName evidence="4">AlpA family transcriptional regulator</fullName>
    </recommendedName>
</protein>
<sequence length="94" mass="10452">MAGRRLDTAELPGWPRMMSRDLAAAYVGVSPSTFDLEVAEGLLPKPLPRGRKGGLDTWDRMALDDALDLRTGRRQAEGSNKHWLDRLDDGHAPR</sequence>
<feature type="region of interest" description="Disordered" evidence="1">
    <location>
        <begin position="72"/>
        <end position="94"/>
    </location>
</feature>
<evidence type="ECO:0000313" key="3">
    <source>
        <dbReference type="Proteomes" id="UP001595711"/>
    </source>
</evidence>
<gene>
    <name evidence="2" type="ORF">ACFOOQ_04075</name>
</gene>
<comment type="caution">
    <text evidence="2">The sequence shown here is derived from an EMBL/GenBank/DDBJ whole genome shotgun (WGS) entry which is preliminary data.</text>
</comment>
<dbReference type="Proteomes" id="UP001595711">
    <property type="component" value="Unassembled WGS sequence"/>
</dbReference>
<accession>A0ABV7VCB7</accession>
<name>A0ABV7VCB7_9PROT</name>
<evidence type="ECO:0000313" key="2">
    <source>
        <dbReference type="EMBL" id="MFC3674708.1"/>
    </source>
</evidence>
<evidence type="ECO:0000256" key="1">
    <source>
        <dbReference type="SAM" id="MobiDB-lite"/>
    </source>
</evidence>
<dbReference type="RefSeq" id="WP_379722088.1">
    <property type="nucleotide sequence ID" value="NZ_JBHRYJ010000001.1"/>
</dbReference>
<proteinExistence type="predicted"/>